<keyword evidence="3" id="KW-1185">Reference proteome</keyword>
<accession>K3YFF4</accession>
<dbReference type="InParanoid" id="K3YFF4"/>
<keyword evidence="1" id="KW-0732">Signal</keyword>
<dbReference type="HOGENOM" id="CLU_2798798_0_0_1"/>
<reference evidence="2" key="2">
    <citation type="submission" date="2018-08" db="UniProtKB">
        <authorList>
            <consortium name="EnsemblPlants"/>
        </authorList>
    </citation>
    <scope>IDENTIFICATION</scope>
    <source>
        <strain evidence="2">Yugu1</strain>
    </source>
</reference>
<evidence type="ECO:0000256" key="1">
    <source>
        <dbReference type="SAM" id="SignalP"/>
    </source>
</evidence>
<organism evidence="2 3">
    <name type="scientific">Setaria italica</name>
    <name type="common">Foxtail millet</name>
    <name type="synonym">Panicum italicum</name>
    <dbReference type="NCBI Taxonomy" id="4555"/>
    <lineage>
        <taxon>Eukaryota</taxon>
        <taxon>Viridiplantae</taxon>
        <taxon>Streptophyta</taxon>
        <taxon>Embryophyta</taxon>
        <taxon>Tracheophyta</taxon>
        <taxon>Spermatophyta</taxon>
        <taxon>Magnoliopsida</taxon>
        <taxon>Liliopsida</taxon>
        <taxon>Poales</taxon>
        <taxon>Poaceae</taxon>
        <taxon>PACMAD clade</taxon>
        <taxon>Panicoideae</taxon>
        <taxon>Panicodae</taxon>
        <taxon>Paniceae</taxon>
        <taxon>Cenchrinae</taxon>
        <taxon>Setaria</taxon>
    </lineage>
</organism>
<proteinExistence type="predicted"/>
<dbReference type="Gramene" id="KQK96926">
    <property type="protein sequence ID" value="KQK96926"/>
    <property type="gene ID" value="SETIT_012972mg"/>
</dbReference>
<sequence length="68" mass="6911">MAAMPSVPALLLVAVILVAAVAVPAAGAGYINPLNANRPTCPPRGSCAAPGAPYTDRGCHRIYHDPEC</sequence>
<feature type="signal peptide" evidence="1">
    <location>
        <begin position="1"/>
        <end position="28"/>
    </location>
</feature>
<protein>
    <submittedName>
        <fullName evidence="2">Uncharacterized protein</fullName>
    </submittedName>
</protein>
<evidence type="ECO:0000313" key="2">
    <source>
        <dbReference type="EnsemblPlants" id="KQK96926"/>
    </source>
</evidence>
<reference evidence="3" key="1">
    <citation type="journal article" date="2012" name="Nat. Biotechnol.">
        <title>Reference genome sequence of the model plant Setaria.</title>
        <authorList>
            <person name="Bennetzen J.L."/>
            <person name="Schmutz J."/>
            <person name="Wang H."/>
            <person name="Percifield R."/>
            <person name="Hawkins J."/>
            <person name="Pontaroli A.C."/>
            <person name="Estep M."/>
            <person name="Feng L."/>
            <person name="Vaughn J.N."/>
            <person name="Grimwood J."/>
            <person name="Jenkins J."/>
            <person name="Barry K."/>
            <person name="Lindquist E."/>
            <person name="Hellsten U."/>
            <person name="Deshpande S."/>
            <person name="Wang X."/>
            <person name="Wu X."/>
            <person name="Mitros T."/>
            <person name="Triplett J."/>
            <person name="Yang X."/>
            <person name="Ye C.Y."/>
            <person name="Mauro-Herrera M."/>
            <person name="Wang L."/>
            <person name="Li P."/>
            <person name="Sharma M."/>
            <person name="Sharma R."/>
            <person name="Ronald P.C."/>
            <person name="Panaud O."/>
            <person name="Kellogg E.A."/>
            <person name="Brutnell T.P."/>
            <person name="Doust A.N."/>
            <person name="Tuskan G.A."/>
            <person name="Rokhsar D."/>
            <person name="Devos K.M."/>
        </authorList>
    </citation>
    <scope>NUCLEOTIDE SEQUENCE [LARGE SCALE GENOMIC DNA]</scope>
    <source>
        <strain evidence="3">cv. Yugu1</strain>
    </source>
</reference>
<dbReference type="AlphaFoldDB" id="K3YFF4"/>
<evidence type="ECO:0000313" key="3">
    <source>
        <dbReference type="Proteomes" id="UP000004995"/>
    </source>
</evidence>
<name>K3YFF4_SETIT</name>
<dbReference type="Proteomes" id="UP000004995">
    <property type="component" value="Unassembled WGS sequence"/>
</dbReference>
<feature type="chain" id="PRO_5010126760" evidence="1">
    <location>
        <begin position="29"/>
        <end position="68"/>
    </location>
</feature>
<dbReference type="EnsemblPlants" id="KQK96926">
    <property type="protein sequence ID" value="KQK96926"/>
    <property type="gene ID" value="SETIT_012972mg"/>
</dbReference>
<dbReference type="EMBL" id="AGNK02004308">
    <property type="status" value="NOT_ANNOTATED_CDS"/>
    <property type="molecule type" value="Genomic_DNA"/>
</dbReference>